<feature type="domain" description="Secretion system C-terminal sorting" evidence="3">
    <location>
        <begin position="1510"/>
        <end position="1582"/>
    </location>
</feature>
<evidence type="ECO:0000256" key="1">
    <source>
        <dbReference type="SAM" id="MobiDB-lite"/>
    </source>
</evidence>
<dbReference type="Proteomes" id="UP001162741">
    <property type="component" value="Chromosome"/>
</dbReference>
<keyword evidence="7" id="KW-1185">Reference proteome</keyword>
<evidence type="ECO:0000256" key="2">
    <source>
        <dbReference type="SAM" id="SignalP"/>
    </source>
</evidence>
<feature type="region of interest" description="Disordered" evidence="1">
    <location>
        <begin position="1039"/>
        <end position="1059"/>
    </location>
</feature>
<protein>
    <submittedName>
        <fullName evidence="6">Ig-like domain-containing protein</fullName>
    </submittedName>
</protein>
<dbReference type="InterPro" id="IPR044016">
    <property type="entry name" value="Big_13"/>
</dbReference>
<feature type="domain" description="Bacterial Ig-like" evidence="4">
    <location>
        <begin position="676"/>
        <end position="752"/>
    </location>
</feature>
<feature type="chain" id="PRO_5046998006" evidence="2">
    <location>
        <begin position="24"/>
        <end position="1586"/>
    </location>
</feature>
<evidence type="ECO:0000259" key="3">
    <source>
        <dbReference type="Pfam" id="PF18962"/>
    </source>
</evidence>
<feature type="domain" description="Bacterial Ig-like" evidence="4">
    <location>
        <begin position="1331"/>
        <end position="1408"/>
    </location>
</feature>
<dbReference type="PANTHER" id="PTHR34677:SF3">
    <property type="entry name" value="BACTERIAL IG-LIKE DOMAIN-CONTAINING PROTEIN"/>
    <property type="match status" value="1"/>
</dbReference>
<feature type="compositionally biased region" description="Polar residues" evidence="1">
    <location>
        <begin position="671"/>
        <end position="682"/>
    </location>
</feature>
<dbReference type="InterPro" id="IPR013783">
    <property type="entry name" value="Ig-like_fold"/>
</dbReference>
<feature type="domain" description="PKD-like" evidence="5">
    <location>
        <begin position="396"/>
        <end position="473"/>
    </location>
</feature>
<evidence type="ECO:0000259" key="5">
    <source>
        <dbReference type="Pfam" id="PF19408"/>
    </source>
</evidence>
<feature type="domain" description="Bacterial Ig-like" evidence="4">
    <location>
        <begin position="487"/>
        <end position="564"/>
    </location>
</feature>
<feature type="region of interest" description="Disordered" evidence="1">
    <location>
        <begin position="946"/>
        <end position="966"/>
    </location>
</feature>
<evidence type="ECO:0000313" key="7">
    <source>
        <dbReference type="Proteomes" id="UP001162741"/>
    </source>
</evidence>
<feature type="domain" description="Bacterial Ig-like" evidence="4">
    <location>
        <begin position="1232"/>
        <end position="1314"/>
    </location>
</feature>
<feature type="domain" description="Bacterial Ig-like" evidence="4">
    <location>
        <begin position="1044"/>
        <end position="1126"/>
    </location>
</feature>
<dbReference type="Gene3D" id="2.60.40.10">
    <property type="entry name" value="Immunoglobulins"/>
    <property type="match status" value="10"/>
</dbReference>
<evidence type="ECO:0000259" key="4">
    <source>
        <dbReference type="Pfam" id="PF19077"/>
    </source>
</evidence>
<proteinExistence type="predicted"/>
<dbReference type="RefSeq" id="WP_264280449.1">
    <property type="nucleotide sequence ID" value="NZ_CP107006.1"/>
</dbReference>
<name>A0ABY6IXL6_9BACT</name>
<feature type="region of interest" description="Disordered" evidence="1">
    <location>
        <begin position="1096"/>
        <end position="1115"/>
    </location>
</feature>
<feature type="compositionally biased region" description="Polar residues" evidence="1">
    <location>
        <begin position="1125"/>
        <end position="1148"/>
    </location>
</feature>
<dbReference type="Pfam" id="PF19077">
    <property type="entry name" value="Big_13"/>
    <property type="match status" value="10"/>
</dbReference>
<feature type="region of interest" description="Disordered" evidence="1">
    <location>
        <begin position="1227"/>
        <end position="1246"/>
    </location>
</feature>
<sequence>MRKSYKLLSLIACSLLSVTAADAQVVSGNGFLKADYIEAGIRPNGAFGTTVKAPSNYFYHNNTDFGGRLGFISDVGKDGWTVGSPAYIGDYFLPGTPYEGFSVQANGGTYRNDGSNSNGVPGGVTGFSTTDVSQTVQWIGNVAGIRVRQEATVEKTQGFILVNVTLVNTSAATITDIYYTREVDPDNEVTQGGGYDTRNVIEQQNPNSISTALISARGLTHNSYLGLGSRDCRAKVAVPTSWPYADGKALWAGTGTRLITPGSSQGDFAMSVAFNIGSLAAGDSTSLSFAYVLNAADLPEAMDRTDPLFNVKTNTYGSGSSIDVCAGQEQTIEIVNGNGFNWTWSPATGLSSTTGRAVKATLTGRATYIADGVNTCGTTRRITITLDPTIIAAPGAAEVITGSEKIIRGMNATYSVPVIDGATSYKWTLPAGATYVAGYNTNTITVNFGPYATSGEISVAGANGCGEGAVAKMTATINTLAAPTPKSSNPTSNKRPVFTGTAIPNGTVTLYRGTTVIGTGAADADGKYEITPTANFTVGTHTITITATEGGVTSSASNALMLAINNGPATPPAPQLSTGTSPMNVSKPALKGTAAANATVTIYINGENKGTTPSDASGNWTYTPTTDLTDGEYDITITATDDNDVTSNASPALKIEIDTQAPGKVTIGRPTGTSPINDNTPAISGEGEPNSIVTIYVDGNEVGTAPVDADGKWSYTLPTVLTDGDHTVTAAAKDAAGNVGESSEELKVTIDTTVPGKTEITIPVTDSLLNTGKPVISGTGEANSKIYIYVNGNIADSVTADADGKWTFTPAEAFDDGEYTLTTTATDAAGNTGEASEPVKIKIDTKAPDKPTTTLASGNNPLNVNLPKLSGDAEPNSIVDIYVGGVIVTTVTADVSGKWNYEFTSPLGDGEHKISTTATDEAGNTSNISDVLTLVIDTEKPAAPLLPVLEDGNEGHTGKDQPTINGKAEPGAVVIIYVDGEVTDSTTADVNGDWKYTVRPALTDGPHKITTTAKDKAGNTSEASEGLDIIVDTIEPGQPAIGSPANNTPVKTAQPTITGTGEANSKIHIYINGEVVDSLMADANGKWSYTPAKPLTDGDHTLTTTATDAAGNKSAASTAVKITVDTKQPEQPTTTLASGKNPLNSKLPSLSGKAEPNSKVDIYIDGKKVTTVTVDANGKWEYVFTSPLAEGEHQISTTATDAAGNTSASSDVLKLVIDTEVPVTPAAPAQQDANNGHTNKKQPVFNGKSEPGAIITIYINDVVVGTAPADENGNWQYTIPTELLDGEYKLSTTATDAAGNTSQASAPVEFTVDTVVPEMPSTPVLHNGQPHTNNNKPSLNGTGEPNTIITIYHGEQVLGTATVAADGTWTYDVVAPLPDGDNTFAVTVTDAAGNTSARSGSFSLLVDTESPVPTISAGVTSVTGAFEITIKFNESVTGFAASSLTLTNASVTAFTAISANEYKATIMPVSERAVAINIAANTVMDAVGNGNINSNAFTVDALFNATVESVYPNPTSGNINIRFNGVVPATGKVMLVNMLGQVVLRQDLGFQGTTMTLNTSGLAQGIYVLMVNTKTYTYKTRISIVR</sequence>
<feature type="region of interest" description="Disordered" evidence="1">
    <location>
        <begin position="663"/>
        <end position="687"/>
    </location>
</feature>
<dbReference type="EMBL" id="CP107006">
    <property type="protein sequence ID" value="UYQ92130.1"/>
    <property type="molecule type" value="Genomic_DNA"/>
</dbReference>
<dbReference type="NCBIfam" id="NF033510">
    <property type="entry name" value="Ca_tandemer"/>
    <property type="match status" value="9"/>
</dbReference>
<feature type="signal peptide" evidence="2">
    <location>
        <begin position="1"/>
        <end position="23"/>
    </location>
</feature>
<feature type="domain" description="Bacterial Ig-like" evidence="4">
    <location>
        <begin position="1141"/>
        <end position="1219"/>
    </location>
</feature>
<dbReference type="InterPro" id="IPR045829">
    <property type="entry name" value="PKD_6"/>
</dbReference>
<accession>A0ABY6IXL6</accession>
<feature type="domain" description="Bacterial Ig-like" evidence="4">
    <location>
        <begin position="765"/>
        <end position="845"/>
    </location>
</feature>
<feature type="compositionally biased region" description="Polar residues" evidence="1">
    <location>
        <begin position="1044"/>
        <end position="1059"/>
    </location>
</feature>
<organism evidence="6 7">
    <name type="scientific">Chitinophaga horti</name>
    <dbReference type="NCBI Taxonomy" id="2920382"/>
    <lineage>
        <taxon>Bacteria</taxon>
        <taxon>Pseudomonadati</taxon>
        <taxon>Bacteroidota</taxon>
        <taxon>Chitinophagia</taxon>
        <taxon>Chitinophagales</taxon>
        <taxon>Chitinophagaceae</taxon>
        <taxon>Chitinophaga</taxon>
    </lineage>
</organism>
<feature type="region of interest" description="Disordered" evidence="1">
    <location>
        <begin position="1125"/>
        <end position="1157"/>
    </location>
</feature>
<dbReference type="NCBIfam" id="TIGR04183">
    <property type="entry name" value="Por_Secre_tail"/>
    <property type="match status" value="1"/>
</dbReference>
<evidence type="ECO:0000313" key="6">
    <source>
        <dbReference type="EMBL" id="UYQ92130.1"/>
    </source>
</evidence>
<feature type="compositionally biased region" description="Low complexity" evidence="1">
    <location>
        <begin position="1101"/>
        <end position="1111"/>
    </location>
</feature>
<feature type="domain" description="Bacterial Ig-like" evidence="4">
    <location>
        <begin position="583"/>
        <end position="659"/>
    </location>
</feature>
<keyword evidence="2" id="KW-0732">Signal</keyword>
<feature type="domain" description="Bacterial Ig-like" evidence="4">
    <location>
        <begin position="953"/>
        <end position="1033"/>
    </location>
</feature>
<dbReference type="InterPro" id="IPR026444">
    <property type="entry name" value="Secre_tail"/>
</dbReference>
<dbReference type="PANTHER" id="PTHR34677">
    <property type="match status" value="1"/>
</dbReference>
<reference evidence="6" key="1">
    <citation type="submission" date="2022-10" db="EMBL/GenBank/DDBJ databases">
        <title>Chitinophaga sp. nov., isolated from soil.</title>
        <authorList>
            <person name="Jeon C.O."/>
        </authorList>
    </citation>
    <scope>NUCLEOTIDE SEQUENCE</scope>
    <source>
        <strain evidence="6">R8</strain>
    </source>
</reference>
<feature type="domain" description="Bacterial Ig-like" evidence="4">
    <location>
        <begin position="857"/>
        <end position="938"/>
    </location>
</feature>
<dbReference type="Pfam" id="PF19408">
    <property type="entry name" value="PKD_6"/>
    <property type="match status" value="1"/>
</dbReference>
<gene>
    <name evidence="6" type="ORF">MKQ68_18745</name>
</gene>
<dbReference type="Pfam" id="PF18962">
    <property type="entry name" value="Por_Secre_tail"/>
    <property type="match status" value="1"/>
</dbReference>